<dbReference type="PANTHER" id="PTHR11614">
    <property type="entry name" value="PHOSPHOLIPASE-RELATED"/>
    <property type="match status" value="1"/>
</dbReference>
<protein>
    <submittedName>
        <fullName evidence="2">Alpha/Beta hydrolase protein</fullName>
    </submittedName>
</protein>
<proteinExistence type="predicted"/>
<reference evidence="2" key="2">
    <citation type="submission" date="2023-06" db="EMBL/GenBank/DDBJ databases">
        <authorList>
            <consortium name="Lawrence Berkeley National Laboratory"/>
            <person name="Mondo S.J."/>
            <person name="Hensen N."/>
            <person name="Bonometti L."/>
            <person name="Westerberg I."/>
            <person name="Brannstrom I.O."/>
            <person name="Guillou S."/>
            <person name="Cros-Aarteil S."/>
            <person name="Calhoun S."/>
            <person name="Haridas S."/>
            <person name="Kuo A."/>
            <person name="Pangilinan J."/>
            <person name="Riley R."/>
            <person name="Labutti K."/>
            <person name="Andreopoulos B."/>
            <person name="Lipzen A."/>
            <person name="Chen C."/>
            <person name="Yanf M."/>
            <person name="Daum C."/>
            <person name="Ng V."/>
            <person name="Clum A."/>
            <person name="Steindorff A."/>
            <person name="Ohm R."/>
            <person name="Martin F."/>
            <person name="Silar P."/>
            <person name="Natvig D."/>
            <person name="Lalanne C."/>
            <person name="Gautier V."/>
            <person name="Ament-Velasquez S.L."/>
            <person name="Kruys A."/>
            <person name="Hutchinson M.I."/>
            <person name="Powell A.J."/>
            <person name="Barry K."/>
            <person name="Miller A.N."/>
            <person name="Grigoriev I.V."/>
            <person name="Debuchy R."/>
            <person name="Gladieux P."/>
            <person name="Thoren M.H."/>
            <person name="Johannesson H."/>
        </authorList>
    </citation>
    <scope>NUCLEOTIDE SEQUENCE</scope>
    <source>
        <strain evidence="2">CBS 333.67</strain>
    </source>
</reference>
<dbReference type="Pfam" id="PF12146">
    <property type="entry name" value="Hydrolase_4"/>
    <property type="match status" value="1"/>
</dbReference>
<dbReference type="Proteomes" id="UP001273166">
    <property type="component" value="Unassembled WGS sequence"/>
</dbReference>
<gene>
    <name evidence="2" type="ORF">B0T15DRAFT_113109</name>
</gene>
<keyword evidence="2" id="KW-0378">Hydrolase</keyword>
<reference evidence="2" key="1">
    <citation type="journal article" date="2023" name="Mol. Phylogenet. Evol.">
        <title>Genome-scale phylogeny and comparative genomics of the fungal order Sordariales.</title>
        <authorList>
            <person name="Hensen N."/>
            <person name="Bonometti L."/>
            <person name="Westerberg I."/>
            <person name="Brannstrom I.O."/>
            <person name="Guillou S."/>
            <person name="Cros-Aarteil S."/>
            <person name="Calhoun S."/>
            <person name="Haridas S."/>
            <person name="Kuo A."/>
            <person name="Mondo S."/>
            <person name="Pangilinan J."/>
            <person name="Riley R."/>
            <person name="LaButti K."/>
            <person name="Andreopoulos B."/>
            <person name="Lipzen A."/>
            <person name="Chen C."/>
            <person name="Yan M."/>
            <person name="Daum C."/>
            <person name="Ng V."/>
            <person name="Clum A."/>
            <person name="Steindorff A."/>
            <person name="Ohm R.A."/>
            <person name="Martin F."/>
            <person name="Silar P."/>
            <person name="Natvig D.O."/>
            <person name="Lalanne C."/>
            <person name="Gautier V."/>
            <person name="Ament-Velasquez S.L."/>
            <person name="Kruys A."/>
            <person name="Hutchinson M.I."/>
            <person name="Powell A.J."/>
            <person name="Barry K."/>
            <person name="Miller A.N."/>
            <person name="Grigoriev I.V."/>
            <person name="Debuchy R."/>
            <person name="Gladieux P."/>
            <person name="Hiltunen Thoren M."/>
            <person name="Johannesson H."/>
        </authorList>
    </citation>
    <scope>NUCLEOTIDE SEQUENCE</scope>
    <source>
        <strain evidence="2">CBS 333.67</strain>
    </source>
</reference>
<dbReference type="Gene3D" id="3.40.50.1820">
    <property type="entry name" value="alpha/beta hydrolase"/>
    <property type="match status" value="1"/>
</dbReference>
<dbReference type="AlphaFoldDB" id="A0AAJ0GYQ8"/>
<dbReference type="GO" id="GO:0016787">
    <property type="term" value="F:hydrolase activity"/>
    <property type="evidence" value="ECO:0007669"/>
    <property type="project" value="UniProtKB-KW"/>
</dbReference>
<keyword evidence="3" id="KW-1185">Reference proteome</keyword>
<dbReference type="SUPFAM" id="SSF53474">
    <property type="entry name" value="alpha/beta-Hydrolases"/>
    <property type="match status" value="1"/>
</dbReference>
<feature type="domain" description="Serine aminopeptidase S33" evidence="1">
    <location>
        <begin position="26"/>
        <end position="291"/>
    </location>
</feature>
<dbReference type="RefSeq" id="XP_062724403.1">
    <property type="nucleotide sequence ID" value="XM_062861525.1"/>
</dbReference>
<accession>A0AAJ0GYQ8</accession>
<dbReference type="InterPro" id="IPR051044">
    <property type="entry name" value="MAG_DAG_Lipase"/>
</dbReference>
<evidence type="ECO:0000313" key="2">
    <source>
        <dbReference type="EMBL" id="KAK3308623.1"/>
    </source>
</evidence>
<dbReference type="EMBL" id="JAUDZG010000002">
    <property type="protein sequence ID" value="KAK3308623.1"/>
    <property type="molecule type" value="Genomic_DNA"/>
</dbReference>
<evidence type="ECO:0000313" key="3">
    <source>
        <dbReference type="Proteomes" id="UP001273166"/>
    </source>
</evidence>
<evidence type="ECO:0000259" key="1">
    <source>
        <dbReference type="Pfam" id="PF12146"/>
    </source>
</evidence>
<name>A0AAJ0GYQ8_9PEZI</name>
<dbReference type="FunFam" id="3.40.50.1820:FF:000255">
    <property type="entry name" value="Alpha/beta hydrolase, putative"/>
    <property type="match status" value="1"/>
</dbReference>
<dbReference type="InterPro" id="IPR029058">
    <property type="entry name" value="AB_hydrolase_fold"/>
</dbReference>
<dbReference type="GeneID" id="87880354"/>
<comment type="caution">
    <text evidence="2">The sequence shown here is derived from an EMBL/GenBank/DDBJ whole genome shotgun (WGS) entry which is preliminary data.</text>
</comment>
<sequence length="318" mass="35098">MVIEKEDTFQTGGVSLYTKSWLPDGPTKAKLIFIHGFSDHVGRYYNFFPSLAARGIAVHGLDQRGWGRSVRKPADRGLTGPTTQVLADMAAFITHHLSTRTTATTTTPTTSPATADPPVFVMGHSMGGGQVLTLACHPDYQEKLVRHVRGWLLEAPFIGFSPEEQPNPVKVLAGRLAGKLLPHRQLKHEVQPEHLSRDPAVVRSIREDPLMHNTGTLEGLAGLLDRTAALATGQVRPLPGGALRSLWVGHGTADKTTWFDATKKYFDECTAEVKDRTFKAYEGWYHQLHADGPDSEEFYRDVGDWILARCENAPEAKL</sequence>
<dbReference type="InterPro" id="IPR022742">
    <property type="entry name" value="Hydrolase_4"/>
</dbReference>
<organism evidence="2 3">
    <name type="scientific">Chaetomium strumarium</name>
    <dbReference type="NCBI Taxonomy" id="1170767"/>
    <lineage>
        <taxon>Eukaryota</taxon>
        <taxon>Fungi</taxon>
        <taxon>Dikarya</taxon>
        <taxon>Ascomycota</taxon>
        <taxon>Pezizomycotina</taxon>
        <taxon>Sordariomycetes</taxon>
        <taxon>Sordariomycetidae</taxon>
        <taxon>Sordariales</taxon>
        <taxon>Chaetomiaceae</taxon>
        <taxon>Chaetomium</taxon>
    </lineage>
</organism>